<keyword evidence="7" id="KW-1003">Cell membrane</keyword>
<dbReference type="SUPFAM" id="SSF47928">
    <property type="entry name" value="N-terminal domain of the delta subunit of the F1F0-ATP synthase"/>
    <property type="match status" value="1"/>
</dbReference>
<sequence length="179" mass="20247">MRSKVGLRYATAILEGAGEELQTVVQDLEVVKDTIKASRELRQLLKSPIVKNDDKILILKQIFIGRISLKTLESIELLVRKGRSELILDTIEEFERLLDKRNGVVNAEVASAIELDESQKQQVQARLEKLVGQKIRLQTKVQPDLIGGLTVRIGDTVIDYSIKHQLARLRERLKQGSLN</sequence>
<dbReference type="Proteomes" id="UP000266389">
    <property type="component" value="Unassembled WGS sequence"/>
</dbReference>
<dbReference type="GO" id="GO:0046933">
    <property type="term" value="F:proton-transporting ATP synthase activity, rotational mechanism"/>
    <property type="evidence" value="ECO:0007669"/>
    <property type="project" value="UniProtKB-UniRule"/>
</dbReference>
<dbReference type="Pfam" id="PF00213">
    <property type="entry name" value="OSCP"/>
    <property type="match status" value="1"/>
</dbReference>
<dbReference type="AlphaFoldDB" id="A0A395M2M9"/>
<keyword evidence="3 7" id="KW-0375">Hydrogen ion transport</keyword>
<dbReference type="GO" id="GO:0045259">
    <property type="term" value="C:proton-transporting ATP synthase complex"/>
    <property type="evidence" value="ECO:0007669"/>
    <property type="project" value="UniProtKB-KW"/>
</dbReference>
<proteinExistence type="inferred from homology"/>
<keyword evidence="8" id="KW-0175">Coiled coil</keyword>
<name>A0A395M2M9_9BACT</name>
<evidence type="ECO:0000313" key="9">
    <source>
        <dbReference type="EMBL" id="RFM24174.1"/>
    </source>
</evidence>
<evidence type="ECO:0000313" key="10">
    <source>
        <dbReference type="Proteomes" id="UP000266389"/>
    </source>
</evidence>
<organism evidence="9 10">
    <name type="scientific">Candidatus Thermochlorobacter aerophilus</name>
    <dbReference type="NCBI Taxonomy" id="1868324"/>
    <lineage>
        <taxon>Bacteria</taxon>
        <taxon>Pseudomonadati</taxon>
        <taxon>Chlorobiota</taxon>
        <taxon>Chlorobiia</taxon>
        <taxon>Chlorobiales</taxon>
        <taxon>Candidatus Thermochlorobacteriaceae</taxon>
        <taxon>Candidatus Thermochlorobacter</taxon>
    </lineage>
</organism>
<evidence type="ECO:0000256" key="5">
    <source>
        <dbReference type="ARBA" id="ARBA00023136"/>
    </source>
</evidence>
<protein>
    <recommendedName>
        <fullName evidence="7">ATP synthase subunit delta</fullName>
    </recommendedName>
    <alternativeName>
        <fullName evidence="7">ATP synthase F(1) sector subunit delta</fullName>
    </alternativeName>
    <alternativeName>
        <fullName evidence="7">F-type ATPase subunit delta</fullName>
        <shortName evidence="7">F-ATPase subunit delta</shortName>
    </alternativeName>
</protein>
<evidence type="ECO:0000256" key="6">
    <source>
        <dbReference type="ARBA" id="ARBA00023310"/>
    </source>
</evidence>
<dbReference type="PANTHER" id="PTHR11910">
    <property type="entry name" value="ATP SYNTHASE DELTA CHAIN"/>
    <property type="match status" value="1"/>
</dbReference>
<reference evidence="9 10" key="1">
    <citation type="journal article" date="2011" name="ISME J.">
        <title>Community ecology of hot spring cyanobacterial mats: predominant populations and their functional potential.</title>
        <authorList>
            <person name="Klatt C.G."/>
            <person name="Wood J.M."/>
            <person name="Rusch D.B."/>
            <person name="Bateson M.M."/>
            <person name="Hamamura N."/>
            <person name="Heidelberg J.F."/>
            <person name="Grossman A.R."/>
            <person name="Bhaya D."/>
            <person name="Cohan F.M."/>
            <person name="Kuhl M."/>
            <person name="Bryant D.A."/>
            <person name="Ward D.M."/>
        </authorList>
    </citation>
    <scope>NUCLEOTIDE SEQUENCE [LARGE SCALE GENOMIC DNA]</scope>
    <source>
        <strain evidence="9">OS</strain>
    </source>
</reference>
<evidence type="ECO:0000256" key="4">
    <source>
        <dbReference type="ARBA" id="ARBA00023065"/>
    </source>
</evidence>
<evidence type="ECO:0000256" key="2">
    <source>
        <dbReference type="ARBA" id="ARBA00022448"/>
    </source>
</evidence>
<feature type="coiled-coil region" evidence="8">
    <location>
        <begin position="113"/>
        <end position="140"/>
    </location>
</feature>
<dbReference type="InterPro" id="IPR020781">
    <property type="entry name" value="ATPase_OSCP/d_CS"/>
</dbReference>
<accession>A0A395M2M9</accession>
<evidence type="ECO:0000256" key="3">
    <source>
        <dbReference type="ARBA" id="ARBA00022781"/>
    </source>
</evidence>
<keyword evidence="6 7" id="KW-0066">ATP synthesis</keyword>
<comment type="caution">
    <text evidence="9">The sequence shown here is derived from an EMBL/GenBank/DDBJ whole genome shotgun (WGS) entry which is preliminary data.</text>
</comment>
<dbReference type="HAMAP" id="MF_01416">
    <property type="entry name" value="ATP_synth_delta_bact"/>
    <property type="match status" value="1"/>
</dbReference>
<comment type="similarity">
    <text evidence="7">Belongs to the ATPase delta chain family.</text>
</comment>
<dbReference type="GO" id="GO:0016787">
    <property type="term" value="F:hydrolase activity"/>
    <property type="evidence" value="ECO:0007669"/>
    <property type="project" value="UniProtKB-KW"/>
</dbReference>
<comment type="function">
    <text evidence="7">This protein is part of the stalk that links CF(0) to CF(1). It either transmits conformational changes from CF(0) to CF(1) or is implicated in proton conduction.</text>
</comment>
<dbReference type="InterPro" id="IPR026015">
    <property type="entry name" value="ATP_synth_OSCP/delta_N_sf"/>
</dbReference>
<evidence type="ECO:0000256" key="8">
    <source>
        <dbReference type="SAM" id="Coils"/>
    </source>
</evidence>
<dbReference type="InterPro" id="IPR000711">
    <property type="entry name" value="ATPase_OSCP/dsu"/>
</dbReference>
<evidence type="ECO:0000256" key="1">
    <source>
        <dbReference type="ARBA" id="ARBA00004370"/>
    </source>
</evidence>
<gene>
    <name evidence="7 9" type="primary">atpH</name>
    <name evidence="9" type="ORF">D0433_06805</name>
</gene>
<dbReference type="PROSITE" id="PS00389">
    <property type="entry name" value="ATPASE_DELTA"/>
    <property type="match status" value="1"/>
</dbReference>
<dbReference type="GO" id="GO:0005886">
    <property type="term" value="C:plasma membrane"/>
    <property type="evidence" value="ECO:0007669"/>
    <property type="project" value="UniProtKB-SubCell"/>
</dbReference>
<keyword evidence="5 7" id="KW-0472">Membrane</keyword>
<dbReference type="Gene3D" id="1.10.520.20">
    <property type="entry name" value="N-terminal domain of the delta subunit of the F1F0-ATP synthase"/>
    <property type="match status" value="1"/>
</dbReference>
<keyword evidence="4 7" id="KW-0406">Ion transport</keyword>
<dbReference type="NCBIfam" id="TIGR01145">
    <property type="entry name" value="ATP_synt_delta"/>
    <property type="match status" value="1"/>
</dbReference>
<evidence type="ECO:0000256" key="7">
    <source>
        <dbReference type="HAMAP-Rule" id="MF_01416"/>
    </source>
</evidence>
<comment type="subunit">
    <text evidence="7">F-type ATPases have 2 components, F(1) - the catalytic core - and F(0) - the membrane proton channel. F(1) has five subunits: alpha(3), beta(3), gamma(1), delta(1), epsilon(1). F(0) has three main subunits: a(1), b(2) and c(10-14). The alpha and beta chains form an alternating ring which encloses part of the gamma chain. F(1) is attached to F(0) by a central stalk formed by the gamma and epsilon chains, while a peripheral stalk is formed by the delta and b chains.</text>
</comment>
<keyword evidence="2 7" id="KW-0813">Transport</keyword>
<dbReference type="PRINTS" id="PR00125">
    <property type="entry name" value="ATPASEDELTA"/>
</dbReference>
<keyword evidence="9" id="KW-0378">Hydrolase</keyword>
<dbReference type="EMBL" id="PHFL01000045">
    <property type="protein sequence ID" value="RFM24174.1"/>
    <property type="molecule type" value="Genomic_DNA"/>
</dbReference>
<comment type="function">
    <text evidence="7">F(1)F(0) ATP synthase produces ATP from ADP in the presence of a proton or sodium gradient. F-type ATPases consist of two structural domains, F(1) containing the extramembraneous catalytic core and F(0) containing the membrane proton channel, linked together by a central stalk and a peripheral stalk. During catalysis, ATP synthesis in the catalytic domain of F(1) is coupled via a rotary mechanism of the central stalk subunits to proton translocation.</text>
</comment>
<comment type="subcellular location">
    <subcellularLocation>
        <location evidence="7">Cell membrane</location>
        <topology evidence="7">Peripheral membrane protein</topology>
    </subcellularLocation>
    <subcellularLocation>
        <location evidence="1">Membrane</location>
    </subcellularLocation>
</comment>
<keyword evidence="7" id="KW-0139">CF(1)</keyword>